<keyword evidence="1" id="KW-0812">Transmembrane</keyword>
<protein>
    <recommendedName>
        <fullName evidence="5">Secreted protein</fullName>
    </recommendedName>
</protein>
<name>A0AAE4CB20_9ACTN</name>
<feature type="signal peptide" evidence="2">
    <location>
        <begin position="1"/>
        <end position="27"/>
    </location>
</feature>
<keyword evidence="2" id="KW-0732">Signal</keyword>
<proteinExistence type="predicted"/>
<evidence type="ECO:0000313" key="4">
    <source>
        <dbReference type="Proteomes" id="UP001183643"/>
    </source>
</evidence>
<keyword evidence="4" id="KW-1185">Reference proteome</keyword>
<keyword evidence="1" id="KW-0472">Membrane</keyword>
<reference evidence="3" key="1">
    <citation type="submission" date="2023-07" db="EMBL/GenBank/DDBJ databases">
        <title>Sequencing the genomes of 1000 actinobacteria strains.</title>
        <authorList>
            <person name="Klenk H.-P."/>
        </authorList>
    </citation>
    <scope>NUCLEOTIDE SEQUENCE</scope>
    <source>
        <strain evidence="3">DSM 44707</strain>
    </source>
</reference>
<evidence type="ECO:0000313" key="3">
    <source>
        <dbReference type="EMBL" id="MDR7276404.1"/>
    </source>
</evidence>
<feature type="transmembrane region" description="Helical" evidence="1">
    <location>
        <begin position="140"/>
        <end position="160"/>
    </location>
</feature>
<organism evidence="3 4">
    <name type="scientific">Catenuloplanes atrovinosus</name>
    <dbReference type="NCBI Taxonomy" id="137266"/>
    <lineage>
        <taxon>Bacteria</taxon>
        <taxon>Bacillati</taxon>
        <taxon>Actinomycetota</taxon>
        <taxon>Actinomycetes</taxon>
        <taxon>Micromonosporales</taxon>
        <taxon>Micromonosporaceae</taxon>
        <taxon>Catenuloplanes</taxon>
    </lineage>
</organism>
<feature type="chain" id="PRO_5042138980" description="Secreted protein" evidence="2">
    <location>
        <begin position="28"/>
        <end position="423"/>
    </location>
</feature>
<sequence>MLLRLLLAASFVAVTVAAGGAPAVAHAPAVAADTLLAQTIGGMELTLAIRRATEVPGPLRVDVIPHVPVRALPIEVTVRSATSTAVATGSARLERDAARTYPVALTVGESGPHWLELRAGDEFSQLPFQVLLPRASAAQLWTSGALAAAALLLIGALAAAGLGPRRIALPLGGAGGMALVVAATLAVAPPADPAGAAEPAGRPYVQARFTAVPAGADLLLRFTLLDSSTGRPVDDLVPHHQALAHAVVSSVDGASLHHLHPRRTAAGQLEMRLRGARPGPYRVDVEFEREDSGGQLVSGRFEVAGAARTEAETPATLPTTPGRVVAGRPVQIEIDTGPGRVQPWLGMAGHLIVRTERGDFLGHAHEQASMAAGGAVPDDTVAAFEPRLRFAFTFPEPGRYFVWLQYARDLRIVTVPYVVEVAP</sequence>
<feature type="transmembrane region" description="Helical" evidence="1">
    <location>
        <begin position="167"/>
        <end position="188"/>
    </location>
</feature>
<gene>
    <name evidence="3" type="ORF">J2S41_003182</name>
</gene>
<keyword evidence="1" id="KW-1133">Transmembrane helix</keyword>
<dbReference type="Proteomes" id="UP001183643">
    <property type="component" value="Unassembled WGS sequence"/>
</dbReference>
<dbReference type="AlphaFoldDB" id="A0AAE4CB20"/>
<comment type="caution">
    <text evidence="3">The sequence shown here is derived from an EMBL/GenBank/DDBJ whole genome shotgun (WGS) entry which is preliminary data.</text>
</comment>
<dbReference type="EMBL" id="JAVDYB010000001">
    <property type="protein sequence ID" value="MDR7276404.1"/>
    <property type="molecule type" value="Genomic_DNA"/>
</dbReference>
<evidence type="ECO:0008006" key="5">
    <source>
        <dbReference type="Google" id="ProtNLM"/>
    </source>
</evidence>
<dbReference type="RefSeq" id="WP_310368499.1">
    <property type="nucleotide sequence ID" value="NZ_JAVDYB010000001.1"/>
</dbReference>
<accession>A0AAE4CB20</accession>
<evidence type="ECO:0000256" key="2">
    <source>
        <dbReference type="SAM" id="SignalP"/>
    </source>
</evidence>
<evidence type="ECO:0000256" key="1">
    <source>
        <dbReference type="SAM" id="Phobius"/>
    </source>
</evidence>